<evidence type="ECO:0000259" key="1">
    <source>
        <dbReference type="SMART" id="SM00849"/>
    </source>
</evidence>
<keyword evidence="3" id="KW-1185">Reference proteome</keyword>
<feature type="domain" description="Metallo-beta-lactamase" evidence="1">
    <location>
        <begin position="15"/>
        <end position="214"/>
    </location>
</feature>
<dbReference type="Gene3D" id="1.10.10.10">
    <property type="entry name" value="Winged helix-like DNA-binding domain superfamily/Winged helix DNA-binding domain"/>
    <property type="match status" value="1"/>
</dbReference>
<dbReference type="InterPro" id="IPR036866">
    <property type="entry name" value="RibonucZ/Hydroxyglut_hydro"/>
</dbReference>
<evidence type="ECO:0000313" key="3">
    <source>
        <dbReference type="Proteomes" id="UP000001015"/>
    </source>
</evidence>
<name>F9VMJ0_SULTO</name>
<dbReference type="SMART" id="SM00849">
    <property type="entry name" value="Lactamase_B"/>
    <property type="match status" value="1"/>
</dbReference>
<protein>
    <recommendedName>
        <fullName evidence="1">Metallo-beta-lactamase domain-containing protein</fullName>
    </recommendedName>
</protein>
<dbReference type="Gene3D" id="3.60.15.10">
    <property type="entry name" value="Ribonuclease Z/Hydroxyacylglutathione hydrolase-like"/>
    <property type="match status" value="1"/>
</dbReference>
<dbReference type="InterPro" id="IPR036388">
    <property type="entry name" value="WH-like_DNA-bd_sf"/>
</dbReference>
<dbReference type="AlphaFoldDB" id="F9VMJ0"/>
<dbReference type="PANTHER" id="PTHR23131">
    <property type="entry name" value="ENDORIBONUCLEASE LACTB2"/>
    <property type="match status" value="1"/>
</dbReference>
<sequence length="306" mass="35709">MILTLKLPMQGPLNHVNAYLIRDGNESLLIDTGLPTQEAMLTLTNYLKEYGYPNYVIITHYHPDHIGLVRLFKDSNIFIHEKEIEYLNFILSNEYEKEMKNYLLSNGFPEDIIDRMFRNRDRFYEIIKGVNFNKVIDGDTIKVGGSEIKILWTPGHTMGHICIKYNEILFCGDHILPNITPNVSLLRVNDNPLKSYLDSLDKIEKINGKIYPAHGEPINNVKERIEEIKEHHKNRLEEILKIIEMKGKVNGFEIAMNISWYKKWDELSNFDKQLAIGETLAHIKYLLEKNAIKQTNIGNKIYYTKN</sequence>
<dbReference type="STRING" id="273063.STK_00570"/>
<proteinExistence type="predicted"/>
<reference evidence="3" key="1">
    <citation type="journal article" date="2001" name="DNA Res.">
        <title>Complete genome sequence of an aerobic thermoacidophilic Crenarchaeon, Sulfolobus tokodaii strain7.</title>
        <authorList>
            <person name="Kawarabayasi Y."/>
            <person name="Hino Y."/>
            <person name="Horikawa H."/>
            <person name="Jin-no K."/>
            <person name="Takahashi M."/>
            <person name="Sekine M."/>
            <person name="Baba S."/>
            <person name="Ankai A."/>
            <person name="Kosugi H."/>
            <person name="Hosoyama A."/>
            <person name="Fukui S."/>
            <person name="Nagai Y."/>
            <person name="Nishijima K."/>
            <person name="Otsuka R."/>
            <person name="Nakazawa H."/>
            <person name="Takamiya M."/>
            <person name="Kato Y."/>
            <person name="Yoshizawa T."/>
            <person name="Tanaka T."/>
            <person name="Kudoh Y."/>
            <person name="Yamazaki J."/>
            <person name="Kushida N."/>
            <person name="Oguchi A."/>
            <person name="Aoki K."/>
            <person name="Masuda S."/>
            <person name="Yanagii M."/>
            <person name="Nishimura M."/>
            <person name="Yamagishi A."/>
            <person name="Oshima T."/>
            <person name="Kikuchi H."/>
        </authorList>
    </citation>
    <scope>NUCLEOTIDE SEQUENCE [LARGE SCALE GENOMIC DNA]</scope>
    <source>
        <strain evidence="3">DSM 16993 / JCM 10545 / NBRC 100140 / 7</strain>
    </source>
</reference>
<accession>F9VMJ0</accession>
<gene>
    <name evidence="2" type="primary">ST0057</name>
    <name evidence="2" type="ordered locus">STK_00570</name>
</gene>
<dbReference type="Pfam" id="PF00753">
    <property type="entry name" value="Lactamase_B"/>
    <property type="match status" value="1"/>
</dbReference>
<dbReference type="PATRIC" id="fig|273063.9.peg.82"/>
<organism evidence="2 3">
    <name type="scientific">Sulfurisphaera tokodaii (strain DSM 16993 / JCM 10545 / NBRC 100140 / 7)</name>
    <name type="common">Sulfolobus tokodaii</name>
    <dbReference type="NCBI Taxonomy" id="273063"/>
    <lineage>
        <taxon>Archaea</taxon>
        <taxon>Thermoproteota</taxon>
        <taxon>Thermoprotei</taxon>
        <taxon>Sulfolobales</taxon>
        <taxon>Sulfolobaceae</taxon>
        <taxon>Sulfurisphaera</taxon>
    </lineage>
</organism>
<dbReference type="InterPro" id="IPR001279">
    <property type="entry name" value="Metallo-B-lactamas"/>
</dbReference>
<dbReference type="CDD" id="cd07725">
    <property type="entry name" value="TTHA1429-like_MBL-fold"/>
    <property type="match status" value="1"/>
</dbReference>
<dbReference type="eggNOG" id="arCOG00498">
    <property type="taxonomic scope" value="Archaea"/>
</dbReference>
<dbReference type="EMBL" id="BA000023">
    <property type="protein sequence ID" value="BAK54136.1"/>
    <property type="molecule type" value="Genomic_DNA"/>
</dbReference>
<dbReference type="PANTHER" id="PTHR23131:SF4">
    <property type="entry name" value="METALLO-BETA-LACTAMASE SUPERFAMILY POTEIN"/>
    <property type="match status" value="1"/>
</dbReference>
<evidence type="ECO:0000313" key="2">
    <source>
        <dbReference type="EMBL" id="BAK54136.1"/>
    </source>
</evidence>
<dbReference type="SUPFAM" id="SSF56281">
    <property type="entry name" value="Metallo-hydrolase/oxidoreductase"/>
    <property type="match status" value="1"/>
</dbReference>
<dbReference type="InterPro" id="IPR050662">
    <property type="entry name" value="Sec-metab_biosynth-thioest"/>
</dbReference>
<dbReference type="KEGG" id="sto:STK_00570"/>
<dbReference type="Proteomes" id="UP000001015">
    <property type="component" value="Chromosome"/>
</dbReference>